<organism evidence="6 7">
    <name type="scientific">Cystobacter ferrugineus</name>
    <dbReference type="NCBI Taxonomy" id="83449"/>
    <lineage>
        <taxon>Bacteria</taxon>
        <taxon>Pseudomonadati</taxon>
        <taxon>Myxococcota</taxon>
        <taxon>Myxococcia</taxon>
        <taxon>Myxococcales</taxon>
        <taxon>Cystobacterineae</taxon>
        <taxon>Archangiaceae</taxon>
        <taxon>Cystobacter</taxon>
    </lineage>
</organism>
<dbReference type="NCBIfam" id="TIGR00567">
    <property type="entry name" value="3mg"/>
    <property type="match status" value="1"/>
</dbReference>
<accession>A0A1L9BK93</accession>
<evidence type="ECO:0000256" key="1">
    <source>
        <dbReference type="ARBA" id="ARBA00009232"/>
    </source>
</evidence>
<dbReference type="EC" id="3.2.2.-" evidence="5"/>
<dbReference type="Proteomes" id="UP000182229">
    <property type="component" value="Unassembled WGS sequence"/>
</dbReference>
<evidence type="ECO:0000256" key="4">
    <source>
        <dbReference type="ARBA" id="ARBA00023204"/>
    </source>
</evidence>
<evidence type="ECO:0000256" key="5">
    <source>
        <dbReference type="HAMAP-Rule" id="MF_00527"/>
    </source>
</evidence>
<reference evidence="7" key="1">
    <citation type="submission" date="2016-11" db="EMBL/GenBank/DDBJ databases">
        <authorList>
            <person name="Shukria A."/>
            <person name="Stevens D.C."/>
        </authorList>
    </citation>
    <scope>NUCLEOTIDE SEQUENCE [LARGE SCALE GENOMIC DNA]</scope>
    <source>
        <strain evidence="7">Cbfe23</strain>
    </source>
</reference>
<dbReference type="SUPFAM" id="SSF50486">
    <property type="entry name" value="FMT C-terminal domain-like"/>
    <property type="match status" value="1"/>
</dbReference>
<dbReference type="OrthoDB" id="9794313at2"/>
<dbReference type="PANTHER" id="PTHR10429">
    <property type="entry name" value="DNA-3-METHYLADENINE GLYCOSYLASE"/>
    <property type="match status" value="1"/>
</dbReference>
<evidence type="ECO:0000313" key="6">
    <source>
        <dbReference type="EMBL" id="OJH42626.1"/>
    </source>
</evidence>
<keyword evidence="2 5" id="KW-0227">DNA damage</keyword>
<keyword evidence="7" id="KW-1185">Reference proteome</keyword>
<dbReference type="GO" id="GO:0006284">
    <property type="term" value="P:base-excision repair"/>
    <property type="evidence" value="ECO:0007669"/>
    <property type="project" value="InterPro"/>
</dbReference>
<dbReference type="RefSeq" id="WP_071896722.1">
    <property type="nucleotide sequence ID" value="NZ_MPIN01000001.1"/>
</dbReference>
<dbReference type="InterPro" id="IPR011034">
    <property type="entry name" value="Formyl_transferase-like_C_sf"/>
</dbReference>
<keyword evidence="3 5" id="KW-0378">Hydrolase</keyword>
<evidence type="ECO:0000256" key="3">
    <source>
        <dbReference type="ARBA" id="ARBA00022801"/>
    </source>
</evidence>
<protein>
    <recommendedName>
        <fullName evidence="5">Putative 3-methyladenine DNA glycosylase</fullName>
        <ecNumber evidence="5">3.2.2.-</ecNumber>
    </recommendedName>
</protein>
<proteinExistence type="inferred from homology"/>
<gene>
    <name evidence="6" type="ORF">BON30_05430</name>
</gene>
<dbReference type="Gene3D" id="3.10.300.10">
    <property type="entry name" value="Methylpurine-DNA glycosylase (MPG)"/>
    <property type="match status" value="1"/>
</dbReference>
<sequence>MPSSRVRLPVSFYARPALTVARELLGTHLVLEGEAGRRVGRIVETEAYVGAHDLACHASKGRTARTEVLFGPPGRAYVYLIYGMYHCFNVVTDVEGVASAVLVRAVEPVEGLPPALRTDGPGRLCRAMGLTLGHNRWDLQCAPLYLEEGSTVEEARVARGPRIGVDYAGEWAREPYRLWVRGSQHVSRPPARRGLESA</sequence>
<reference evidence="6 7" key="2">
    <citation type="submission" date="2016-12" db="EMBL/GenBank/DDBJ databases">
        <title>Draft Genome Sequence of Cystobacter ferrugineus Strain Cbfe23.</title>
        <authorList>
            <person name="Akbar S."/>
            <person name="Dowd S.E."/>
            <person name="Stevens D.C."/>
        </authorList>
    </citation>
    <scope>NUCLEOTIDE SEQUENCE [LARGE SCALE GENOMIC DNA]</scope>
    <source>
        <strain evidence="6 7">Cbfe23</strain>
    </source>
</reference>
<dbReference type="InterPro" id="IPR036995">
    <property type="entry name" value="MPG_sf"/>
</dbReference>
<dbReference type="Pfam" id="PF02245">
    <property type="entry name" value="Pur_DNA_glyco"/>
    <property type="match status" value="1"/>
</dbReference>
<comment type="caution">
    <text evidence="6">The sequence shown here is derived from an EMBL/GenBank/DDBJ whole genome shotgun (WGS) entry which is preliminary data.</text>
</comment>
<comment type="similarity">
    <text evidence="1 5">Belongs to the DNA glycosylase MPG family.</text>
</comment>
<dbReference type="STRING" id="83449.BON30_05430"/>
<name>A0A1L9BK93_9BACT</name>
<dbReference type="FunFam" id="3.10.300.10:FF:000001">
    <property type="entry name" value="Putative 3-methyladenine DNA glycosylase"/>
    <property type="match status" value="1"/>
</dbReference>
<dbReference type="EMBL" id="MPIN01000001">
    <property type="protein sequence ID" value="OJH42626.1"/>
    <property type="molecule type" value="Genomic_DNA"/>
</dbReference>
<dbReference type="CDD" id="cd00540">
    <property type="entry name" value="AAG"/>
    <property type="match status" value="1"/>
</dbReference>
<dbReference type="GO" id="GO:0003905">
    <property type="term" value="F:alkylbase DNA N-glycosylase activity"/>
    <property type="evidence" value="ECO:0007669"/>
    <property type="project" value="InterPro"/>
</dbReference>
<dbReference type="PANTHER" id="PTHR10429:SF0">
    <property type="entry name" value="DNA-3-METHYLADENINE GLYCOSYLASE"/>
    <property type="match status" value="1"/>
</dbReference>
<dbReference type="InterPro" id="IPR003180">
    <property type="entry name" value="MPG"/>
</dbReference>
<dbReference type="GO" id="GO:0003677">
    <property type="term" value="F:DNA binding"/>
    <property type="evidence" value="ECO:0007669"/>
    <property type="project" value="InterPro"/>
</dbReference>
<dbReference type="AlphaFoldDB" id="A0A1L9BK93"/>
<dbReference type="HAMAP" id="MF_00527">
    <property type="entry name" value="3MGH"/>
    <property type="match status" value="1"/>
</dbReference>
<evidence type="ECO:0000313" key="7">
    <source>
        <dbReference type="Proteomes" id="UP000182229"/>
    </source>
</evidence>
<keyword evidence="4 5" id="KW-0234">DNA repair</keyword>
<evidence type="ECO:0000256" key="2">
    <source>
        <dbReference type="ARBA" id="ARBA00022763"/>
    </source>
</evidence>